<keyword evidence="2" id="KW-1185">Reference proteome</keyword>
<protein>
    <submittedName>
        <fullName evidence="1">Uncharacterized protein</fullName>
    </submittedName>
</protein>
<organism evidence="1 2">
    <name type="scientific">Sulfitobacter profundi</name>
    <dbReference type="NCBI Taxonomy" id="2679961"/>
    <lineage>
        <taxon>Bacteria</taxon>
        <taxon>Pseudomonadati</taxon>
        <taxon>Pseudomonadota</taxon>
        <taxon>Alphaproteobacteria</taxon>
        <taxon>Rhodobacterales</taxon>
        <taxon>Roseobacteraceae</taxon>
        <taxon>Sulfitobacter</taxon>
    </lineage>
</organism>
<sequence length="142" mass="15315">MILTRSAASKGQEMTRHRAAAVAQVNQMIGDTRLIFITDIPGQGAIYAEKEAEAISYMALDPAPADLAPYPFIEQEMLATGMTGHECAQLFLNMAAQWRPLGAQLEGLRIGCNHKISAALSKQEVDLVLADLEAALRAYAQG</sequence>
<reference evidence="2" key="1">
    <citation type="journal article" date="2019" name="Int. J. Syst. Evol. Microbiol.">
        <title>The Global Catalogue of Microorganisms (GCM) 10K type strain sequencing project: providing services to taxonomists for standard genome sequencing and annotation.</title>
        <authorList>
            <consortium name="The Broad Institute Genomics Platform"/>
            <consortium name="The Broad Institute Genome Sequencing Center for Infectious Disease"/>
            <person name="Wu L."/>
            <person name="Ma J."/>
        </authorList>
    </citation>
    <scope>NUCLEOTIDE SEQUENCE [LARGE SCALE GENOMIC DNA]</scope>
    <source>
        <strain evidence="2">NBRC 111368</strain>
    </source>
</reference>
<dbReference type="Proteomes" id="UP001596403">
    <property type="component" value="Unassembled WGS sequence"/>
</dbReference>
<dbReference type="RefSeq" id="WP_132447040.1">
    <property type="nucleotide sequence ID" value="NZ_JBHSWA010000001.1"/>
</dbReference>
<proteinExistence type="predicted"/>
<name>A0ABW1YUU5_9RHOB</name>
<accession>A0ABW1YUU5</accession>
<comment type="caution">
    <text evidence="1">The sequence shown here is derived from an EMBL/GenBank/DDBJ whole genome shotgun (WGS) entry which is preliminary data.</text>
</comment>
<evidence type="ECO:0000313" key="1">
    <source>
        <dbReference type="EMBL" id="MFC6640809.1"/>
    </source>
</evidence>
<evidence type="ECO:0000313" key="2">
    <source>
        <dbReference type="Proteomes" id="UP001596403"/>
    </source>
</evidence>
<dbReference type="EMBL" id="JBHSWA010000001">
    <property type="protein sequence ID" value="MFC6640809.1"/>
    <property type="molecule type" value="Genomic_DNA"/>
</dbReference>
<gene>
    <name evidence="1" type="ORF">ACFQAU_02775</name>
</gene>